<proteinExistence type="predicted"/>
<dbReference type="GO" id="GO:0007018">
    <property type="term" value="P:microtubule-based movement"/>
    <property type="evidence" value="ECO:0007669"/>
    <property type="project" value="InterPro"/>
</dbReference>
<dbReference type="PANTHER" id="PTHR22878">
    <property type="entry name" value="DYNEIN HEAVY CHAIN 6, AXONEMAL-LIKE-RELATED"/>
    <property type="match status" value="1"/>
</dbReference>
<evidence type="ECO:0000313" key="3">
    <source>
        <dbReference type="EMBL" id="GFH05932.1"/>
    </source>
</evidence>
<dbReference type="InterPro" id="IPR027417">
    <property type="entry name" value="P-loop_NTPase"/>
</dbReference>
<dbReference type="GO" id="GO:0045505">
    <property type="term" value="F:dynein intermediate chain binding"/>
    <property type="evidence" value="ECO:0007669"/>
    <property type="project" value="InterPro"/>
</dbReference>
<dbReference type="Pfam" id="PF03028">
    <property type="entry name" value="Dynein_heavy"/>
    <property type="match status" value="1"/>
</dbReference>
<dbReference type="InterPro" id="IPR026983">
    <property type="entry name" value="DHC"/>
</dbReference>
<reference evidence="3 4" key="1">
    <citation type="submission" date="2020-02" db="EMBL/GenBank/DDBJ databases">
        <title>Draft genome sequence of Haematococcus lacustris strain NIES-144.</title>
        <authorList>
            <person name="Morimoto D."/>
            <person name="Nakagawa S."/>
            <person name="Yoshida T."/>
            <person name="Sawayama S."/>
        </authorList>
    </citation>
    <scope>NUCLEOTIDE SEQUENCE [LARGE SCALE GENOMIC DNA]</scope>
    <source>
        <strain evidence="3 4">NIES-144</strain>
    </source>
</reference>
<dbReference type="FunFam" id="1.10.8.720:FF:000005">
    <property type="entry name" value="Dynein axonemal heavy chain 10"/>
    <property type="match status" value="1"/>
</dbReference>
<dbReference type="Proteomes" id="UP000485058">
    <property type="component" value="Unassembled WGS sequence"/>
</dbReference>
<name>A0A699YS73_HAELA</name>
<evidence type="ECO:0000313" key="4">
    <source>
        <dbReference type="Proteomes" id="UP000485058"/>
    </source>
</evidence>
<keyword evidence="4" id="KW-1185">Reference proteome</keyword>
<dbReference type="AlphaFoldDB" id="A0A699YS73"/>
<dbReference type="Gene3D" id="1.10.8.720">
    <property type="entry name" value="Region D6 of dynein motor"/>
    <property type="match status" value="1"/>
</dbReference>
<dbReference type="InterPro" id="IPR004273">
    <property type="entry name" value="Dynein_heavy_D6_P-loop"/>
</dbReference>
<organism evidence="3 4">
    <name type="scientific">Haematococcus lacustris</name>
    <name type="common">Green alga</name>
    <name type="synonym">Haematococcus pluvialis</name>
    <dbReference type="NCBI Taxonomy" id="44745"/>
    <lineage>
        <taxon>Eukaryota</taxon>
        <taxon>Viridiplantae</taxon>
        <taxon>Chlorophyta</taxon>
        <taxon>core chlorophytes</taxon>
        <taxon>Chlorophyceae</taxon>
        <taxon>CS clade</taxon>
        <taxon>Chlamydomonadales</taxon>
        <taxon>Haematococcaceae</taxon>
        <taxon>Haematococcus</taxon>
    </lineage>
</organism>
<dbReference type="EMBL" id="BLLF01000014">
    <property type="protein sequence ID" value="GFH05932.1"/>
    <property type="molecule type" value="Genomic_DNA"/>
</dbReference>
<evidence type="ECO:0000259" key="1">
    <source>
        <dbReference type="Pfam" id="PF03028"/>
    </source>
</evidence>
<feature type="non-terminal residue" evidence="3">
    <location>
        <position position="1"/>
    </location>
</feature>
<evidence type="ECO:0008006" key="5">
    <source>
        <dbReference type="Google" id="ProtNLM"/>
    </source>
</evidence>
<dbReference type="GO" id="GO:0008569">
    <property type="term" value="F:minus-end-directed microtubule motor activity"/>
    <property type="evidence" value="ECO:0007669"/>
    <property type="project" value="InterPro"/>
</dbReference>
<feature type="domain" description="Dynein heavy chain AAA lid" evidence="2">
    <location>
        <begin position="60"/>
        <end position="180"/>
    </location>
</feature>
<accession>A0A699YS73</accession>
<sequence>PHPDFRLWLTTEPTDRFPLGVLQRSLKVVTEPPNGLKLNMRQSYGKITEEVLQECPHMAFRPLVYVLGFFHAVVQERRKYGKLGWNVSYDFNETDHRISMALISTYLTKAYDNQDEYIPWGTLRYLIGEAMYGGRVSDSFDRRILTTYLDEYLGDFLFDTFQPFHFYQSKDCDIIIPQAGHRDVYCSDLQ</sequence>
<dbReference type="Gene3D" id="3.40.50.300">
    <property type="entry name" value="P-loop containing nucleotide triphosphate hydrolases"/>
    <property type="match status" value="1"/>
</dbReference>
<dbReference type="GO" id="GO:0051959">
    <property type="term" value="F:dynein light intermediate chain binding"/>
    <property type="evidence" value="ECO:0007669"/>
    <property type="project" value="InterPro"/>
</dbReference>
<evidence type="ECO:0000259" key="2">
    <source>
        <dbReference type="Pfam" id="PF18198"/>
    </source>
</evidence>
<dbReference type="Pfam" id="PF18198">
    <property type="entry name" value="AAA_lid_11"/>
    <property type="match status" value="1"/>
</dbReference>
<protein>
    <recommendedName>
        <fullName evidence="5">Dynein heavy chain AAA lid domain-containing protein</fullName>
    </recommendedName>
</protein>
<dbReference type="GO" id="GO:0030286">
    <property type="term" value="C:dynein complex"/>
    <property type="evidence" value="ECO:0007669"/>
    <property type="project" value="InterPro"/>
</dbReference>
<gene>
    <name evidence="3" type="ORF">HaLaN_00477</name>
</gene>
<dbReference type="PANTHER" id="PTHR22878:SF63">
    <property type="entry name" value="DYNEIN AXONEMAL HEAVY CHAIN 10"/>
    <property type="match status" value="1"/>
</dbReference>
<comment type="caution">
    <text evidence="3">The sequence shown here is derived from an EMBL/GenBank/DDBJ whole genome shotgun (WGS) entry which is preliminary data.</text>
</comment>
<dbReference type="InterPro" id="IPR041658">
    <property type="entry name" value="AAA_lid_11"/>
</dbReference>
<feature type="domain" description="Dynein heavy chain region D6 P-loop" evidence="1">
    <location>
        <begin position="2"/>
        <end position="29"/>
    </location>
</feature>
<dbReference type="InterPro" id="IPR042219">
    <property type="entry name" value="AAA_lid_11_sf"/>
</dbReference>